<sequence length="99" mass="11207">MLFTSFYGDQISNAMHFERNAAGLWFVLEETDTMTMTAALNSVLKDEKGAMQQAMQRLQAIVHIHATHALTRATGLVEEVAYKKKQEHQNDPAGRMNRI</sequence>
<dbReference type="Proteomes" id="UP000027586">
    <property type="component" value="Unassembled WGS sequence"/>
</dbReference>
<evidence type="ECO:0000313" key="1">
    <source>
        <dbReference type="EMBL" id="CDH51396.1"/>
    </source>
</evidence>
<organism evidence="1 2">
    <name type="scientific">Lichtheimia corymbifera JMRC:FSU:9682</name>
    <dbReference type="NCBI Taxonomy" id="1263082"/>
    <lineage>
        <taxon>Eukaryota</taxon>
        <taxon>Fungi</taxon>
        <taxon>Fungi incertae sedis</taxon>
        <taxon>Mucoromycota</taxon>
        <taxon>Mucoromycotina</taxon>
        <taxon>Mucoromycetes</taxon>
        <taxon>Mucorales</taxon>
        <taxon>Lichtheimiaceae</taxon>
        <taxon>Lichtheimia</taxon>
    </lineage>
</organism>
<keyword evidence="2" id="KW-1185">Reference proteome</keyword>
<dbReference type="OrthoDB" id="5835829at2759"/>
<name>A0A068RQY9_9FUNG</name>
<gene>
    <name evidence="1" type="ORF">LCOR_03007.1</name>
</gene>
<reference evidence="1" key="1">
    <citation type="submission" date="2013-08" db="EMBL/GenBank/DDBJ databases">
        <title>Gene expansion shapes genome architecture in the human pathogen Lichtheimia corymbifera: an evolutionary genomics analysis in the ancient terrestrial Mucorales (Mucoromycotina).</title>
        <authorList>
            <person name="Schwartze V.U."/>
            <person name="Winter S."/>
            <person name="Shelest E."/>
            <person name="Marcet-Houben M."/>
            <person name="Horn F."/>
            <person name="Wehner S."/>
            <person name="Hoffmann K."/>
            <person name="Riege K."/>
            <person name="Sammeth M."/>
            <person name="Nowrousian M."/>
            <person name="Valiante V."/>
            <person name="Linde J."/>
            <person name="Jacobsen I.D."/>
            <person name="Marz M."/>
            <person name="Brakhage A.A."/>
            <person name="Gabaldon T."/>
            <person name="Bocker S."/>
            <person name="Voigt K."/>
        </authorList>
    </citation>
    <scope>NUCLEOTIDE SEQUENCE [LARGE SCALE GENOMIC DNA]</scope>
    <source>
        <strain evidence="1">FSU 9682</strain>
    </source>
</reference>
<comment type="caution">
    <text evidence="1">The sequence shown here is derived from an EMBL/GenBank/DDBJ whole genome shotgun (WGS) entry which is preliminary data.</text>
</comment>
<evidence type="ECO:0000313" key="2">
    <source>
        <dbReference type="Proteomes" id="UP000027586"/>
    </source>
</evidence>
<dbReference type="VEuPathDB" id="FungiDB:LCOR_03007.1"/>
<dbReference type="AlphaFoldDB" id="A0A068RQY9"/>
<dbReference type="EMBL" id="CBTN010000009">
    <property type="protein sequence ID" value="CDH51396.1"/>
    <property type="molecule type" value="Genomic_DNA"/>
</dbReference>
<accession>A0A068RQY9</accession>
<protein>
    <submittedName>
        <fullName evidence="1">Uncharacterized protein</fullName>
    </submittedName>
</protein>
<dbReference type="SUPFAM" id="SSF53756">
    <property type="entry name" value="UDP-Glycosyltransferase/glycogen phosphorylase"/>
    <property type="match status" value="1"/>
</dbReference>
<proteinExistence type="predicted"/>